<protein>
    <submittedName>
        <fullName evidence="3">Uncharacterized protein</fullName>
    </submittedName>
</protein>
<evidence type="ECO:0000313" key="3">
    <source>
        <dbReference type="EMBL" id="KAK9761815.1"/>
    </source>
</evidence>
<comment type="caution">
    <text evidence="3">The sequence shown here is derived from an EMBL/GenBank/DDBJ whole genome shotgun (WGS) entry which is preliminary data.</text>
</comment>
<reference evidence="3 4" key="1">
    <citation type="submission" date="2023-04" db="EMBL/GenBank/DDBJ databases">
        <title>Genome of Basidiobolus ranarum AG-B5.</title>
        <authorList>
            <person name="Stajich J.E."/>
            <person name="Carter-House D."/>
            <person name="Gryganskyi A."/>
        </authorList>
    </citation>
    <scope>NUCLEOTIDE SEQUENCE [LARGE SCALE GENOMIC DNA]</scope>
    <source>
        <strain evidence="3 4">AG-B5</strain>
    </source>
</reference>
<dbReference type="EMBL" id="JASJQH010001209">
    <property type="protein sequence ID" value="KAK9761815.1"/>
    <property type="molecule type" value="Genomic_DNA"/>
</dbReference>
<organism evidence="3 4">
    <name type="scientific">Basidiobolus ranarum</name>
    <dbReference type="NCBI Taxonomy" id="34480"/>
    <lineage>
        <taxon>Eukaryota</taxon>
        <taxon>Fungi</taxon>
        <taxon>Fungi incertae sedis</taxon>
        <taxon>Zoopagomycota</taxon>
        <taxon>Entomophthoromycotina</taxon>
        <taxon>Basidiobolomycetes</taxon>
        <taxon>Basidiobolales</taxon>
        <taxon>Basidiobolaceae</taxon>
        <taxon>Basidiobolus</taxon>
    </lineage>
</organism>
<keyword evidence="4" id="KW-1185">Reference proteome</keyword>
<feature type="compositionally biased region" description="Low complexity" evidence="1">
    <location>
        <begin position="27"/>
        <end position="59"/>
    </location>
</feature>
<dbReference type="Proteomes" id="UP001479436">
    <property type="component" value="Unassembled WGS sequence"/>
</dbReference>
<feature type="region of interest" description="Disordered" evidence="1">
    <location>
        <begin position="23"/>
        <end position="75"/>
    </location>
</feature>
<keyword evidence="2" id="KW-0732">Signal</keyword>
<sequence length="123" mass="12886">MKFTCVLFLTVVLCLVGLSLAQDNRSDSSSSTQTSTTSTSTQASSESSTSTSNSSSSSSDNHDRNSSDATSSTVELITTYPTQSTQATAYFPNVYRKPSEGNSIKILGLASIALSLGAMLCVY</sequence>
<evidence type="ECO:0000313" key="4">
    <source>
        <dbReference type="Proteomes" id="UP001479436"/>
    </source>
</evidence>
<accession>A0ABR2WJY2</accession>
<gene>
    <name evidence="3" type="ORF">K7432_013006</name>
</gene>
<evidence type="ECO:0000256" key="1">
    <source>
        <dbReference type="SAM" id="MobiDB-lite"/>
    </source>
</evidence>
<feature type="chain" id="PRO_5046892892" evidence="2">
    <location>
        <begin position="22"/>
        <end position="123"/>
    </location>
</feature>
<feature type="signal peptide" evidence="2">
    <location>
        <begin position="1"/>
        <end position="21"/>
    </location>
</feature>
<evidence type="ECO:0000256" key="2">
    <source>
        <dbReference type="SAM" id="SignalP"/>
    </source>
</evidence>
<name>A0ABR2WJY2_9FUNG</name>
<proteinExistence type="predicted"/>